<dbReference type="RefSeq" id="WP_014406630.1">
    <property type="nucleotide sequence ID" value="NC_017034.1"/>
</dbReference>
<dbReference type="STRING" id="1041930.Mtc_2060"/>
<sequence length="118" mass="13386">MFKKLMMITLVILAFSIMAQSAHCSLTPMSWGFPTLLHNSSLTSFESQFGFSNDFEFTDISFPARIDMAWASFPTITQTSQQVSVFGNVKYFNQQESMQFSYPWFSVGFSPVPSMGFL</sequence>
<dbReference type="Proteomes" id="UP000005233">
    <property type="component" value="Chromosome"/>
</dbReference>
<dbReference type="eggNOG" id="arCOG10873">
    <property type="taxonomic scope" value="Archaea"/>
</dbReference>
<dbReference type="EMBL" id="CP003243">
    <property type="protein sequence ID" value="AFD00799.1"/>
    <property type="molecule type" value="Genomic_DNA"/>
</dbReference>
<protein>
    <submittedName>
        <fullName evidence="1">Uncharacterized protein</fullName>
    </submittedName>
</protein>
<gene>
    <name evidence="1" type="ordered locus">Mtc_2060</name>
</gene>
<dbReference type="AlphaFoldDB" id="H8I7D3"/>
<keyword evidence="2" id="KW-1185">Reference proteome</keyword>
<dbReference type="GeneID" id="11972215"/>
<evidence type="ECO:0000313" key="1">
    <source>
        <dbReference type="EMBL" id="AFD00799.1"/>
    </source>
</evidence>
<dbReference type="KEGG" id="mez:Mtc_2060"/>
<reference evidence="1 2" key="1">
    <citation type="journal article" date="2012" name="J. Bacteriol.">
        <title>Complete genome sequence of a thermophilic methanogen, Methanocella conradii HZ254, isolated from Chinese rice field soil.</title>
        <authorList>
            <person name="Lu Z."/>
            <person name="Lu Y."/>
        </authorList>
    </citation>
    <scope>NUCLEOTIDE SEQUENCE [LARGE SCALE GENOMIC DNA]</scope>
    <source>
        <strain evidence="2">DSM 24694 / JCM 17849 / CGMCC 1.5162 / HZ254</strain>
    </source>
</reference>
<dbReference type="OrthoDB" id="147822at2157"/>
<evidence type="ECO:0000313" key="2">
    <source>
        <dbReference type="Proteomes" id="UP000005233"/>
    </source>
</evidence>
<accession>H8I7D3</accession>
<dbReference type="HOGENOM" id="CLU_2021501_0_0_2"/>
<proteinExistence type="predicted"/>
<name>H8I7D3_METCZ</name>
<organism evidence="1 2">
    <name type="scientific">Methanocella conradii (strain DSM 24694 / JCM 17849 / CGMCC 1.5162 / HZ254)</name>
    <dbReference type="NCBI Taxonomy" id="1041930"/>
    <lineage>
        <taxon>Archaea</taxon>
        <taxon>Methanobacteriati</taxon>
        <taxon>Methanobacteriota</taxon>
        <taxon>Stenosarchaea group</taxon>
        <taxon>Methanomicrobia</taxon>
        <taxon>Methanocellales</taxon>
        <taxon>Methanocellaceae</taxon>
        <taxon>Methanocella</taxon>
    </lineage>
</organism>